<dbReference type="InterPro" id="IPR050256">
    <property type="entry name" value="Glycosyltransferase_2"/>
</dbReference>
<feature type="transmembrane region" description="Helical" evidence="1">
    <location>
        <begin position="314"/>
        <end position="337"/>
    </location>
</feature>
<gene>
    <name evidence="4" type="ORF">D7S86_03785</name>
</gene>
<feature type="transmembrane region" description="Helical" evidence="1">
    <location>
        <begin position="263"/>
        <end position="286"/>
    </location>
</feature>
<keyword evidence="1" id="KW-0812">Transmembrane</keyword>
<evidence type="ECO:0000313" key="4">
    <source>
        <dbReference type="EMBL" id="RKP59043.1"/>
    </source>
</evidence>
<organism evidence="4 5">
    <name type="scientific">Pararobbsia silviterrae</name>
    <dbReference type="NCBI Taxonomy" id="1792498"/>
    <lineage>
        <taxon>Bacteria</taxon>
        <taxon>Pseudomonadati</taxon>
        <taxon>Pseudomonadota</taxon>
        <taxon>Betaproteobacteria</taxon>
        <taxon>Burkholderiales</taxon>
        <taxon>Burkholderiaceae</taxon>
        <taxon>Pararobbsia</taxon>
    </lineage>
</organism>
<dbReference type="RefSeq" id="WP_121083547.1">
    <property type="nucleotide sequence ID" value="NZ_RBZU01000001.1"/>
</dbReference>
<sequence>MELTILMPCLNEIETLATCINKAKQFLARTGISGEILIADNGSQDGSIETALDCGARVVRVPVRGYGAALMHGTLAAQGRYVIMGDSDDSYDFSRLELFVAKLREGYDLVMGNRFQGGIADGAMPFLHRYLGNPVLSFLGRLFFSIPIGDFHCGLRGFNRDKLVRLGLQTTGMEFASEMVVRSALSGYKICEVPTTLAKDGRSRPPHLRTWRDGWRHLRFLLMFSPRWLFFYPGLLFFFGGLLLTFVALPGPFQLAPGIALDVHTVVLGCMSTLIGAQCISFAHIARRYAAFRGFLPAAYPFQNVSALFTLERAVLVAGILVVLGLLGVASCMVAWARVGLGPLPYGQLVRVLVTSGTCVSIGLQLAFTGFLSEVLEIKSGSESDVEHQLVPAASSASA</sequence>
<dbReference type="PANTHER" id="PTHR48090:SF7">
    <property type="entry name" value="RFBJ PROTEIN"/>
    <property type="match status" value="1"/>
</dbReference>
<dbReference type="CDD" id="cd04179">
    <property type="entry name" value="DPM_DPG-synthase_like"/>
    <property type="match status" value="1"/>
</dbReference>
<name>A0A494YF93_9BURK</name>
<dbReference type="Pfam" id="PF26629">
    <property type="entry name" value="GT2_TM_C"/>
    <property type="match status" value="1"/>
</dbReference>
<dbReference type="GO" id="GO:0016740">
    <property type="term" value="F:transferase activity"/>
    <property type="evidence" value="ECO:0007669"/>
    <property type="project" value="UniProtKB-KW"/>
</dbReference>
<evidence type="ECO:0000259" key="2">
    <source>
        <dbReference type="Pfam" id="PF00535"/>
    </source>
</evidence>
<feature type="domain" description="Glycosyltransferase 2-like" evidence="2">
    <location>
        <begin position="4"/>
        <end position="163"/>
    </location>
</feature>
<dbReference type="AlphaFoldDB" id="A0A494YF93"/>
<dbReference type="Pfam" id="PF00535">
    <property type="entry name" value="Glycos_transf_2"/>
    <property type="match status" value="1"/>
</dbReference>
<dbReference type="SUPFAM" id="SSF53448">
    <property type="entry name" value="Nucleotide-diphospho-sugar transferases"/>
    <property type="match status" value="1"/>
</dbReference>
<feature type="transmembrane region" description="Helical" evidence="1">
    <location>
        <begin position="229"/>
        <end position="251"/>
    </location>
</feature>
<comment type="caution">
    <text evidence="4">The sequence shown here is derived from an EMBL/GenBank/DDBJ whole genome shotgun (WGS) entry which is preliminary data.</text>
</comment>
<feature type="transmembrane region" description="Helical" evidence="1">
    <location>
        <begin position="349"/>
        <end position="372"/>
    </location>
</feature>
<dbReference type="InterPro" id="IPR001173">
    <property type="entry name" value="Glyco_trans_2-like"/>
</dbReference>
<accession>A0A494YF93</accession>
<dbReference type="Proteomes" id="UP000270342">
    <property type="component" value="Unassembled WGS sequence"/>
</dbReference>
<dbReference type="Gene3D" id="3.90.550.10">
    <property type="entry name" value="Spore Coat Polysaccharide Biosynthesis Protein SpsA, Chain A"/>
    <property type="match status" value="1"/>
</dbReference>
<dbReference type="EMBL" id="RBZU01000001">
    <property type="protein sequence ID" value="RKP59043.1"/>
    <property type="molecule type" value="Genomic_DNA"/>
</dbReference>
<dbReference type="OrthoDB" id="276604at2"/>
<dbReference type="PANTHER" id="PTHR48090">
    <property type="entry name" value="UNDECAPRENYL-PHOSPHATE 4-DEOXY-4-FORMAMIDO-L-ARABINOSE TRANSFERASE-RELATED"/>
    <property type="match status" value="1"/>
</dbReference>
<reference evidence="4 5" key="1">
    <citation type="submission" date="2018-10" db="EMBL/GenBank/DDBJ databases">
        <title>Robbsia sp. DHC34, isolated from soil.</title>
        <authorList>
            <person name="Gao Z.-H."/>
            <person name="Qiu L.-H."/>
        </authorList>
    </citation>
    <scope>NUCLEOTIDE SEQUENCE [LARGE SCALE GENOMIC DNA]</scope>
    <source>
        <strain evidence="4 5">DHC34</strain>
    </source>
</reference>
<evidence type="ECO:0000313" key="5">
    <source>
        <dbReference type="Proteomes" id="UP000270342"/>
    </source>
</evidence>
<feature type="domain" description="Low-salt glycan biosynthesis hexosyltransferase Agl6 C-terminal transmembrane region" evidence="3">
    <location>
        <begin position="285"/>
        <end position="376"/>
    </location>
</feature>
<dbReference type="InterPro" id="IPR058718">
    <property type="entry name" value="Agl6_TM_C"/>
</dbReference>
<keyword evidence="4" id="KW-0808">Transferase</keyword>
<evidence type="ECO:0000259" key="3">
    <source>
        <dbReference type="Pfam" id="PF26629"/>
    </source>
</evidence>
<protein>
    <submittedName>
        <fullName evidence="4">Glycosyltransferase family 2 protein</fullName>
    </submittedName>
</protein>
<dbReference type="InterPro" id="IPR029044">
    <property type="entry name" value="Nucleotide-diphossugar_trans"/>
</dbReference>
<keyword evidence="5" id="KW-1185">Reference proteome</keyword>
<proteinExistence type="predicted"/>
<evidence type="ECO:0000256" key="1">
    <source>
        <dbReference type="SAM" id="Phobius"/>
    </source>
</evidence>
<keyword evidence="1" id="KW-0472">Membrane</keyword>
<keyword evidence="1" id="KW-1133">Transmembrane helix</keyword>